<name>A0AC35G5M5_9BILA</name>
<protein>
    <submittedName>
        <fullName evidence="2">Uncharacterized protein</fullName>
    </submittedName>
</protein>
<accession>A0AC35G5M5</accession>
<reference evidence="2" key="1">
    <citation type="submission" date="2022-11" db="UniProtKB">
        <authorList>
            <consortium name="WormBaseParasite"/>
        </authorList>
    </citation>
    <scope>IDENTIFICATION</scope>
</reference>
<dbReference type="Proteomes" id="UP000887580">
    <property type="component" value="Unplaced"/>
</dbReference>
<organism evidence="1 2">
    <name type="scientific">Panagrolaimus sp. PS1159</name>
    <dbReference type="NCBI Taxonomy" id="55785"/>
    <lineage>
        <taxon>Eukaryota</taxon>
        <taxon>Metazoa</taxon>
        <taxon>Ecdysozoa</taxon>
        <taxon>Nematoda</taxon>
        <taxon>Chromadorea</taxon>
        <taxon>Rhabditida</taxon>
        <taxon>Tylenchina</taxon>
        <taxon>Panagrolaimomorpha</taxon>
        <taxon>Panagrolaimoidea</taxon>
        <taxon>Panagrolaimidae</taxon>
        <taxon>Panagrolaimus</taxon>
    </lineage>
</organism>
<sequence>MNKGRPVPLPLRARPISFEIESIISTDLKIDGSNKLLSLSPPTLFEPCAHSSSISDTEANRAAVIPLVKPPATWRQRFTGAAAEE</sequence>
<evidence type="ECO:0000313" key="2">
    <source>
        <dbReference type="WBParaSite" id="PS1159_v2.g24123.t1"/>
    </source>
</evidence>
<evidence type="ECO:0000313" key="1">
    <source>
        <dbReference type="Proteomes" id="UP000887580"/>
    </source>
</evidence>
<proteinExistence type="predicted"/>
<dbReference type="WBParaSite" id="PS1159_v2.g24123.t1">
    <property type="protein sequence ID" value="PS1159_v2.g24123.t1"/>
    <property type="gene ID" value="PS1159_v2.g24123"/>
</dbReference>